<proteinExistence type="inferred from homology"/>
<dbReference type="PANTHER" id="PTHR30483">
    <property type="entry name" value="LEUCINE-SPECIFIC-BINDING PROTEIN"/>
    <property type="match status" value="1"/>
</dbReference>
<dbReference type="KEGG" id="pstg:E8M01_18090"/>
<dbReference type="Proteomes" id="UP000298781">
    <property type="component" value="Chromosome"/>
</dbReference>
<gene>
    <name evidence="5" type="ORF">E8M01_18090</name>
</gene>
<evidence type="ECO:0000259" key="4">
    <source>
        <dbReference type="Pfam" id="PF13458"/>
    </source>
</evidence>
<keyword evidence="3" id="KW-0029">Amino-acid transport</keyword>
<keyword evidence="6" id="KW-1185">Reference proteome</keyword>
<dbReference type="OrthoDB" id="5450279at2"/>
<dbReference type="Pfam" id="PF13458">
    <property type="entry name" value="Peripla_BP_6"/>
    <property type="match status" value="1"/>
</dbReference>
<dbReference type="CDD" id="cd06268">
    <property type="entry name" value="PBP1_ABC_transporter_LIVBP-like"/>
    <property type="match status" value="1"/>
</dbReference>
<dbReference type="AlphaFoldDB" id="A0A4D7BD95"/>
<dbReference type="SUPFAM" id="SSF53822">
    <property type="entry name" value="Periplasmic binding protein-like I"/>
    <property type="match status" value="1"/>
</dbReference>
<dbReference type="InterPro" id="IPR028082">
    <property type="entry name" value="Peripla_BP_I"/>
</dbReference>
<evidence type="ECO:0000256" key="2">
    <source>
        <dbReference type="ARBA" id="ARBA00022729"/>
    </source>
</evidence>
<dbReference type="InterPro" id="IPR051010">
    <property type="entry name" value="BCAA_transport"/>
</dbReference>
<dbReference type="RefSeq" id="WP_136961398.1">
    <property type="nucleotide sequence ID" value="NZ_CP039690.1"/>
</dbReference>
<evidence type="ECO:0000256" key="1">
    <source>
        <dbReference type="ARBA" id="ARBA00010062"/>
    </source>
</evidence>
<sequence length="419" mass="45454">MNDMTGIPSRLGLIGRRSLLIGAGGLAATHLGAPYIGKASAAEPIKIGMLWAKTGTIVDQSEYLAQGGFLALEQLNNTLLGRPAEIVWLDEPNPQGAQQNAQRLIDEHKVVGLIGGALSSNALAISAVAKRAKIPFVAANAATADLTGKSCNKYTFRLQPPVDVHARVLAPYVLEHGKKWYLLTASYAFGQDIKASFTDYLKQAGGTVVGADEVPVNTPDYSSFILKIRQARPDAVIGGIAAGDLTTFLKQWNELGMKGRIPFAEISIGDTDIWGVGADAATGIFTKTWYFNNPNNTAEDKAFAAAYLKKHNRPAADKAWMGWFGMKSLLESIELAKSTAAPEIVGALERWTTREGDLSVKYRDFDHQMLRRTVVVETKPKITDRWDYFDAKANLPRSAAEIEPIFGTRQQIGCTMDGV</sequence>
<comment type="similarity">
    <text evidence="1">Belongs to the leucine-binding protein family.</text>
</comment>
<evidence type="ECO:0000313" key="5">
    <source>
        <dbReference type="EMBL" id="QCI65952.1"/>
    </source>
</evidence>
<dbReference type="InterPro" id="IPR006311">
    <property type="entry name" value="TAT_signal"/>
</dbReference>
<protein>
    <submittedName>
        <fullName evidence="5">ABC transporter substrate-binding protein</fullName>
    </submittedName>
</protein>
<feature type="domain" description="Leucine-binding protein" evidence="4">
    <location>
        <begin position="44"/>
        <end position="379"/>
    </location>
</feature>
<evidence type="ECO:0000256" key="3">
    <source>
        <dbReference type="ARBA" id="ARBA00022970"/>
    </source>
</evidence>
<dbReference type="PANTHER" id="PTHR30483:SF6">
    <property type="entry name" value="PERIPLASMIC BINDING PROTEIN OF ABC TRANSPORTER FOR NATURAL AMINO ACIDS"/>
    <property type="match status" value="1"/>
</dbReference>
<evidence type="ECO:0000313" key="6">
    <source>
        <dbReference type="Proteomes" id="UP000298781"/>
    </source>
</evidence>
<keyword evidence="3" id="KW-0813">Transport</keyword>
<dbReference type="InterPro" id="IPR028081">
    <property type="entry name" value="Leu-bd"/>
</dbReference>
<dbReference type="PROSITE" id="PS51318">
    <property type="entry name" value="TAT"/>
    <property type="match status" value="1"/>
</dbReference>
<organism evidence="5 6">
    <name type="scientific">Phreatobacter stygius</name>
    <dbReference type="NCBI Taxonomy" id="1940610"/>
    <lineage>
        <taxon>Bacteria</taxon>
        <taxon>Pseudomonadati</taxon>
        <taxon>Pseudomonadota</taxon>
        <taxon>Alphaproteobacteria</taxon>
        <taxon>Hyphomicrobiales</taxon>
        <taxon>Phreatobacteraceae</taxon>
        <taxon>Phreatobacter</taxon>
    </lineage>
</organism>
<reference evidence="5 6" key="1">
    <citation type="submission" date="2019-04" db="EMBL/GenBank/DDBJ databases">
        <title>Phreatobacter aquaticus sp. nov.</title>
        <authorList>
            <person name="Choi A."/>
        </authorList>
    </citation>
    <scope>NUCLEOTIDE SEQUENCE [LARGE SCALE GENOMIC DNA]</scope>
    <source>
        <strain evidence="5 6">KCTC 52518</strain>
    </source>
</reference>
<accession>A0A4D7BD95</accession>
<keyword evidence="2" id="KW-0732">Signal</keyword>
<dbReference type="Gene3D" id="3.40.50.2300">
    <property type="match status" value="2"/>
</dbReference>
<dbReference type="EMBL" id="CP039690">
    <property type="protein sequence ID" value="QCI65952.1"/>
    <property type="molecule type" value="Genomic_DNA"/>
</dbReference>
<dbReference type="GO" id="GO:0006865">
    <property type="term" value="P:amino acid transport"/>
    <property type="evidence" value="ECO:0007669"/>
    <property type="project" value="UniProtKB-KW"/>
</dbReference>
<name>A0A4D7BD95_9HYPH</name>